<sequence>MKVVVLDTELHVYDSRYDTRDEEILLRVGIKQKFENPKEPSHGAPLVLTSFYSSSKVLQPWRTSFEVGSPYLIKALREVVKVYPGVGFDATRKVILMPDSSRCLFHHQIDLEKYASSSKDTTLQSHMTLCMPYVGRSFRDEISSYNATVGDKIHGIENLVMLHSVEGSRSDKDDEHWRLMTRLIEADGTKVGYAYKRTAVSKYEGFAPFTTLFSYYDSIRKEKLSSVYDGKARLSGRRPPTTVDRHLTIAAVRQRIIVDFEECYQNLEGRTLDFSEAGVPAFILINNQWGWFNVDDIQPATFNDKCFENLILPSDKKKLISFLIMSRNLEGFSTDDFVAGKEKGVIILLHSPPGAGKTFTAGKF</sequence>
<accession>A0AAJ0AY07</accession>
<keyword evidence="2" id="KW-1185">Reference proteome</keyword>
<dbReference type="EMBL" id="JAHMHR010000005">
    <property type="protein sequence ID" value="KAK1691096.1"/>
    <property type="molecule type" value="Genomic_DNA"/>
</dbReference>
<dbReference type="PANTHER" id="PTHR46411">
    <property type="entry name" value="FAMILY ATPASE, PUTATIVE-RELATED"/>
    <property type="match status" value="1"/>
</dbReference>
<organism evidence="1 2">
    <name type="scientific">Colletotrichum godetiae</name>
    <dbReference type="NCBI Taxonomy" id="1209918"/>
    <lineage>
        <taxon>Eukaryota</taxon>
        <taxon>Fungi</taxon>
        <taxon>Dikarya</taxon>
        <taxon>Ascomycota</taxon>
        <taxon>Pezizomycotina</taxon>
        <taxon>Sordariomycetes</taxon>
        <taxon>Hypocreomycetidae</taxon>
        <taxon>Glomerellales</taxon>
        <taxon>Glomerellaceae</taxon>
        <taxon>Colletotrichum</taxon>
        <taxon>Colletotrichum acutatum species complex</taxon>
    </lineage>
</organism>
<dbReference type="AlphaFoldDB" id="A0AAJ0AY07"/>
<protein>
    <submittedName>
        <fullName evidence="1">Uncharacterized protein</fullName>
    </submittedName>
</protein>
<dbReference type="GeneID" id="85463440"/>
<evidence type="ECO:0000313" key="2">
    <source>
        <dbReference type="Proteomes" id="UP001224890"/>
    </source>
</evidence>
<proteinExistence type="predicted"/>
<name>A0AAJ0AY07_9PEZI</name>
<dbReference type="RefSeq" id="XP_060434791.1">
    <property type="nucleotide sequence ID" value="XM_060578914.1"/>
</dbReference>
<gene>
    <name evidence="1" type="ORF">BDP55DRAFT_724650</name>
</gene>
<comment type="caution">
    <text evidence="1">The sequence shown here is derived from an EMBL/GenBank/DDBJ whole genome shotgun (WGS) entry which is preliminary data.</text>
</comment>
<evidence type="ECO:0000313" key="1">
    <source>
        <dbReference type="EMBL" id="KAK1691096.1"/>
    </source>
</evidence>
<dbReference type="PANTHER" id="PTHR46411:SF3">
    <property type="entry name" value="AAA+ ATPASE DOMAIN-CONTAINING PROTEIN"/>
    <property type="match status" value="1"/>
</dbReference>
<dbReference type="Proteomes" id="UP001224890">
    <property type="component" value="Unassembled WGS sequence"/>
</dbReference>
<reference evidence="1" key="1">
    <citation type="submission" date="2021-06" db="EMBL/GenBank/DDBJ databases">
        <title>Comparative genomics, transcriptomics and evolutionary studies reveal genomic signatures of adaptation to plant cell wall in hemibiotrophic fungi.</title>
        <authorList>
            <consortium name="DOE Joint Genome Institute"/>
            <person name="Baroncelli R."/>
            <person name="Diaz J.F."/>
            <person name="Benocci T."/>
            <person name="Peng M."/>
            <person name="Battaglia E."/>
            <person name="Haridas S."/>
            <person name="Andreopoulos W."/>
            <person name="Labutti K."/>
            <person name="Pangilinan J."/>
            <person name="Floch G.L."/>
            <person name="Makela M.R."/>
            <person name="Henrissat B."/>
            <person name="Grigoriev I.V."/>
            <person name="Crouch J.A."/>
            <person name="De Vries R.P."/>
            <person name="Sukno S.A."/>
            <person name="Thon M.R."/>
        </authorList>
    </citation>
    <scope>NUCLEOTIDE SEQUENCE</scope>
    <source>
        <strain evidence="1">CBS 193.32</strain>
    </source>
</reference>